<proteinExistence type="predicted"/>
<keyword evidence="1" id="KW-0966">Cell projection</keyword>
<dbReference type="PATRIC" id="fig|1313292.3.peg.299"/>
<protein>
    <submittedName>
        <fullName evidence="1">Flagellar hook-length control protein</fullName>
    </submittedName>
</protein>
<dbReference type="RefSeq" id="WP_241766528.1">
    <property type="nucleotide sequence ID" value="NZ_CP005745.1"/>
</dbReference>
<keyword evidence="1" id="KW-0969">Cilium</keyword>
<dbReference type="Proteomes" id="UP000019330">
    <property type="component" value="Chromosome"/>
</dbReference>
<dbReference type="HOGENOM" id="CLU_2286021_0_0_12"/>
<organism evidence="1 2">
    <name type="scientific">Borrelia coriaceae ATCC 43381</name>
    <dbReference type="NCBI Taxonomy" id="1408429"/>
    <lineage>
        <taxon>Bacteria</taxon>
        <taxon>Pseudomonadati</taxon>
        <taxon>Spirochaetota</taxon>
        <taxon>Spirochaetia</taxon>
        <taxon>Spirochaetales</taxon>
        <taxon>Borreliaceae</taxon>
        <taxon>Borrelia</taxon>
    </lineage>
</organism>
<dbReference type="EMBL" id="CP005745">
    <property type="protein sequence ID" value="AHH10453.1"/>
    <property type="molecule type" value="Genomic_DNA"/>
</dbReference>
<reference evidence="1" key="1">
    <citation type="submission" date="2013-04" db="EMBL/GenBank/DDBJ databases">
        <title>Comparative Genomics of Relapsing Fever Spirochetes.</title>
        <authorList>
            <person name="Schwan T.G."/>
            <person name="Raffel S.J."/>
            <person name="Porcella S.F."/>
            <person name="Martens C.A."/>
            <person name="Bruno D.P."/>
            <person name="Ricklefs S.M."/>
            <person name="Barbian K.B."/>
        </authorList>
    </citation>
    <scope>NUCLEOTIDE SEQUENCE [LARGE SCALE GENOMIC DNA]</scope>
    <source>
        <strain evidence="1">Co53</strain>
    </source>
</reference>
<keyword evidence="1" id="KW-0282">Flagellum</keyword>
<accession>W5SUW3</accession>
<sequence>MSNLSKIIANLPNLNKDFNLVNTGGVFSKAKKGVFSSLISSEIQNLSDFKNSILEFIKFLKSNDLINKNFKNIYLNQTFVFDKLSDNGFVSDLKSLLKKNG</sequence>
<evidence type="ECO:0000313" key="1">
    <source>
        <dbReference type="EMBL" id="AHH10453.1"/>
    </source>
</evidence>
<dbReference type="AlphaFoldDB" id="W5SUW3"/>
<evidence type="ECO:0000313" key="2">
    <source>
        <dbReference type="Proteomes" id="UP000019330"/>
    </source>
</evidence>
<dbReference type="STRING" id="1313292.BCO_0086601"/>
<gene>
    <name evidence="1" type="ORF">BCO_0086601</name>
</gene>
<keyword evidence="2" id="KW-1185">Reference proteome</keyword>
<name>W5SUW3_9SPIR</name>